<keyword evidence="3" id="KW-1185">Reference proteome</keyword>
<evidence type="ECO:0000313" key="2">
    <source>
        <dbReference type="EMBL" id="MBW0529740.1"/>
    </source>
</evidence>
<evidence type="ECO:0000313" key="3">
    <source>
        <dbReference type="Proteomes" id="UP000765509"/>
    </source>
</evidence>
<comment type="caution">
    <text evidence="2">The sequence shown here is derived from an EMBL/GenBank/DDBJ whole genome shotgun (WGS) entry which is preliminary data.</text>
</comment>
<dbReference type="EMBL" id="AVOT02035389">
    <property type="protein sequence ID" value="MBW0529740.1"/>
    <property type="molecule type" value="Genomic_DNA"/>
</dbReference>
<protein>
    <submittedName>
        <fullName evidence="2">Uncharacterized protein</fullName>
    </submittedName>
</protein>
<name>A0A9Q3EUI6_9BASI</name>
<feature type="region of interest" description="Disordered" evidence="1">
    <location>
        <begin position="68"/>
        <end position="91"/>
    </location>
</feature>
<gene>
    <name evidence="2" type="ORF">O181_069455</name>
</gene>
<evidence type="ECO:0000256" key="1">
    <source>
        <dbReference type="SAM" id="MobiDB-lite"/>
    </source>
</evidence>
<dbReference type="Proteomes" id="UP000765509">
    <property type="component" value="Unassembled WGS sequence"/>
</dbReference>
<sequence>MEYHRCRTKIGRNWYKSPIENNTCGKPISRKNKPPDRSPFECHRFGSESHFANTFPKEKIINETEIERSEDTKETIDVSVHASYSGPSDKDKLPDQLSIETINVSFEVTEAIRCVYEIVDKLLLINNTMTVLTKYNNKIITATI</sequence>
<proteinExistence type="predicted"/>
<organism evidence="2 3">
    <name type="scientific">Austropuccinia psidii MF-1</name>
    <dbReference type="NCBI Taxonomy" id="1389203"/>
    <lineage>
        <taxon>Eukaryota</taxon>
        <taxon>Fungi</taxon>
        <taxon>Dikarya</taxon>
        <taxon>Basidiomycota</taxon>
        <taxon>Pucciniomycotina</taxon>
        <taxon>Pucciniomycetes</taxon>
        <taxon>Pucciniales</taxon>
        <taxon>Sphaerophragmiaceae</taxon>
        <taxon>Austropuccinia</taxon>
    </lineage>
</organism>
<accession>A0A9Q3EUI6</accession>
<reference evidence="2" key="1">
    <citation type="submission" date="2021-03" db="EMBL/GenBank/DDBJ databases">
        <title>Draft genome sequence of rust myrtle Austropuccinia psidii MF-1, a brazilian biotype.</title>
        <authorList>
            <person name="Quecine M.C."/>
            <person name="Pachon D.M.R."/>
            <person name="Bonatelli M.L."/>
            <person name="Correr F.H."/>
            <person name="Franceschini L.M."/>
            <person name="Leite T.F."/>
            <person name="Margarido G.R.A."/>
            <person name="Almeida C.A."/>
            <person name="Ferrarezi J.A."/>
            <person name="Labate C.A."/>
        </authorList>
    </citation>
    <scope>NUCLEOTIDE SEQUENCE</scope>
    <source>
        <strain evidence="2">MF-1</strain>
    </source>
</reference>
<dbReference type="AlphaFoldDB" id="A0A9Q3EUI6"/>